<name>A0A2Z5GBB0_9BACT</name>
<sequence length="1152" mass="129051">MCAAFIRCPGRELRSVGFVGLLLYRTLLDAYICGRLMTVPNPATYVQPIHFEDFSGPQFERLVFAYHVRAQRWASLEWYGEAGSDLGRDIWGVTEDGETVCIQCVNRASLTSAKISDDLSKVLRAPNGVPKRFRIVARETVSALKRDKIKAYVHASGVMHCDIWSGSEFEEFLRYRAESLLKRFMNGEPFPDSEPELAAFALDSGPRDLNEITSLTTDAAFCIVEAYKANIQGFTGGKLPPLKDDPESSDRGRALIDLLLLPANRFLIGPSGTTKTFHLRHLAVALINGNREIPIFIDAKGYPGNDFWSHLRRCAAPLLRDDLNVLLKAIAVCGLRPVLLLDAVNECPSGHLDSLLSGAQEFVLQCNARLVGTSQTVPNLVGKLRSDIVEMSLPRDREKEAIYAYHAGLAIGDDVSYLSAPFTNAYDLKIAGLCHSSQSTTPTRADLYDRYIRRSIPDNTAVISALLRNIAGEMSASLSLVMRRNQFSRKAEQFLLDQQIGLSALDDLTRCRLLNVSEDLVSFEHELLFDYFRAEHLLRHFPTPSVLCKELQRPRNQGLFELILPRFSEWGDVEQILLSTSSVDSLRRVMEGRCGASAQRVLERQCSVLLVAAQQDLTNITVKCESVILEDGKRRFVQVQIEGNREWNRYERHLCAVIAHNFARPEIRLRFLSLFDATERTLKEGAYLAARTSRFKPGPVWAKTVRTYSGIVNWGEMKLPCTTILSEIRNSRTASLYPRGVLPIDDELLSRALSDECSHFALHTLNRGWHEGGGGSDIDVKLTLAERGIDSGIGIIQLDSIYLLQSIRPEMKDATEAQMQCARGLLERFVPNDIMLNSLRLEVLASYGGLELIVSVEEAIAEMRALISADQPPAQLLEWAQMERADVGQLRREWACGCLSKIFEDVFQGVYWDAYQALNDPDKVEILCLAGMAERTGFLSDWVISELHKFEGEGIVTVYAYWAKGIDAEALSPQEAVVTYMLAIQGWAKSQSLPPTYREPISSDDKAWNLVGELLFWHFRRGDVEASTERAEEIWRRLADDVPNAVPDVFYQISDSHWHVRSEPFSIRLDLLHPDKARPLLESAIQHRTSLTSIFERGGFRDQGLMLYVLSTLGKIGNLQTAGIVTGLVEDPVLGKHAIAAIAAIRSRMERS</sequence>
<keyword evidence="1" id="KW-0614">Plasmid</keyword>
<dbReference type="KEGG" id="abas:ACPOL_6784"/>
<proteinExistence type="predicted"/>
<dbReference type="InterPro" id="IPR027417">
    <property type="entry name" value="P-loop_NTPase"/>
</dbReference>
<accession>A0A2Z5GBB0</accession>
<organism evidence="1 2">
    <name type="scientific">Acidisarcina polymorpha</name>
    <dbReference type="NCBI Taxonomy" id="2211140"/>
    <lineage>
        <taxon>Bacteria</taxon>
        <taxon>Pseudomonadati</taxon>
        <taxon>Acidobacteriota</taxon>
        <taxon>Terriglobia</taxon>
        <taxon>Terriglobales</taxon>
        <taxon>Acidobacteriaceae</taxon>
        <taxon>Acidisarcina</taxon>
    </lineage>
</organism>
<gene>
    <name evidence="1" type="ORF">ACPOL_6784</name>
</gene>
<dbReference type="Proteomes" id="UP000253606">
    <property type="component" value="Plasmid pACPOL1"/>
</dbReference>
<reference evidence="1 2" key="1">
    <citation type="journal article" date="2018" name="Front. Microbiol.">
        <title>Hydrolytic Capabilities as a Key to Environmental Success: Chitinolytic and Cellulolytic Acidobacteria From Acidic Sub-arctic Soils and Boreal Peatlands.</title>
        <authorList>
            <person name="Belova S.E."/>
            <person name="Ravin N.V."/>
            <person name="Pankratov T.A."/>
            <person name="Rakitin A.L."/>
            <person name="Ivanova A.A."/>
            <person name="Beletsky A.V."/>
            <person name="Mardanov A.V."/>
            <person name="Sinninghe Damste J.S."/>
            <person name="Dedysh S.N."/>
        </authorList>
    </citation>
    <scope>NUCLEOTIDE SEQUENCE [LARGE SCALE GENOMIC DNA]</scope>
    <source>
        <strain evidence="1 2">SBC82</strain>
        <plasmid evidence="2">pacpol1</plasmid>
    </source>
</reference>
<geneLocation type="plasmid" evidence="2">
    <name>pacpol1</name>
</geneLocation>
<evidence type="ECO:0000313" key="2">
    <source>
        <dbReference type="Proteomes" id="UP000253606"/>
    </source>
</evidence>
<protein>
    <submittedName>
        <fullName evidence="1">Uncharacterized protein</fullName>
    </submittedName>
</protein>
<dbReference type="EMBL" id="CP030841">
    <property type="protein sequence ID" value="AXC15994.1"/>
    <property type="molecule type" value="Genomic_DNA"/>
</dbReference>
<dbReference type="AlphaFoldDB" id="A0A2Z5GBB0"/>
<evidence type="ECO:0000313" key="1">
    <source>
        <dbReference type="EMBL" id="AXC15994.1"/>
    </source>
</evidence>
<dbReference type="SUPFAM" id="SSF52540">
    <property type="entry name" value="P-loop containing nucleoside triphosphate hydrolases"/>
    <property type="match status" value="1"/>
</dbReference>
<dbReference type="RefSeq" id="WP_201759353.1">
    <property type="nucleotide sequence ID" value="NZ_CP030841.1"/>
</dbReference>
<keyword evidence="2" id="KW-1185">Reference proteome</keyword>